<dbReference type="AlphaFoldDB" id="A0A8J2WBC3"/>
<name>A0A8J2WBC3_9NEOP</name>
<evidence type="ECO:0000313" key="1">
    <source>
        <dbReference type="EMBL" id="CAG9585342.1"/>
    </source>
</evidence>
<gene>
    <name evidence="1" type="ORF">DCHRY22_LOCUS15779</name>
</gene>
<dbReference type="Proteomes" id="UP000789524">
    <property type="component" value="Unassembled WGS sequence"/>
</dbReference>
<protein>
    <submittedName>
        <fullName evidence="1">(African queen) hypothetical protein</fullName>
    </submittedName>
</protein>
<accession>A0A8J2WBC3</accession>
<dbReference type="EMBL" id="CAKASE010000083">
    <property type="protein sequence ID" value="CAG9585342.1"/>
    <property type="molecule type" value="Genomic_DNA"/>
</dbReference>
<comment type="caution">
    <text evidence="1">The sequence shown here is derived from an EMBL/GenBank/DDBJ whole genome shotgun (WGS) entry which is preliminary data.</text>
</comment>
<keyword evidence="2" id="KW-1185">Reference proteome</keyword>
<proteinExistence type="predicted"/>
<sequence length="74" mass="8322">MISLNNKGVVVRSDVCTAICVPNADIGIVEGRAMGWLWGLARDPSILEADSHRPRRESDQHRGQIIHYDRENLL</sequence>
<organism evidence="1 2">
    <name type="scientific">Danaus chrysippus</name>
    <name type="common">African queen</name>
    <dbReference type="NCBI Taxonomy" id="151541"/>
    <lineage>
        <taxon>Eukaryota</taxon>
        <taxon>Metazoa</taxon>
        <taxon>Ecdysozoa</taxon>
        <taxon>Arthropoda</taxon>
        <taxon>Hexapoda</taxon>
        <taxon>Insecta</taxon>
        <taxon>Pterygota</taxon>
        <taxon>Neoptera</taxon>
        <taxon>Endopterygota</taxon>
        <taxon>Lepidoptera</taxon>
        <taxon>Glossata</taxon>
        <taxon>Ditrysia</taxon>
        <taxon>Papilionoidea</taxon>
        <taxon>Nymphalidae</taxon>
        <taxon>Danainae</taxon>
        <taxon>Danaini</taxon>
        <taxon>Danaina</taxon>
        <taxon>Danaus</taxon>
        <taxon>Anosia</taxon>
    </lineage>
</organism>
<reference evidence="1" key="1">
    <citation type="submission" date="2021-09" db="EMBL/GenBank/DDBJ databases">
        <authorList>
            <person name="Martin H S."/>
        </authorList>
    </citation>
    <scope>NUCLEOTIDE SEQUENCE</scope>
</reference>
<evidence type="ECO:0000313" key="2">
    <source>
        <dbReference type="Proteomes" id="UP000789524"/>
    </source>
</evidence>